<reference evidence="2" key="1">
    <citation type="submission" date="2019-05" db="EMBL/GenBank/DDBJ databases">
        <authorList>
            <person name="Zhang S."/>
            <person name="Liu J."/>
        </authorList>
    </citation>
    <scope>NUCLEOTIDE SEQUENCE [LARGE SCALE GENOMIC DNA]</scope>
</reference>
<sequence>MDMEYTIDITFCQTWYDERLRFNGSFESFVLSGNLVSLLWVPDTFLGILRGPMSTQSPCPTRWSASTRMARCCTPSVSYPENDLIYKWENFMLKINESNSWKLFQFDFTGVSNTTETVTTLAGAALTRTDSCQRLRGGFNLDGDLNEEEPRGLPGAALGAAFSHTLTSQGSGGSALTVSSLRMEPVTQPAICHGRCLAWLPCG</sequence>
<evidence type="ECO:0000313" key="3">
    <source>
        <dbReference type="Proteomes" id="UP000694520"/>
    </source>
</evidence>
<feature type="domain" description="Neurotransmitter-gated ion-channel ligand-binding" evidence="1">
    <location>
        <begin position="2"/>
        <end position="46"/>
    </location>
</feature>
<dbReference type="GO" id="GO:0005230">
    <property type="term" value="F:extracellular ligand-gated monoatomic ion channel activity"/>
    <property type="evidence" value="ECO:0007669"/>
    <property type="project" value="InterPro"/>
</dbReference>
<dbReference type="Proteomes" id="UP000694520">
    <property type="component" value="Chromosome X"/>
</dbReference>
<dbReference type="Gene3D" id="2.70.170.10">
    <property type="entry name" value="Neurotransmitter-gated ion-channel ligand-binding domain"/>
    <property type="match status" value="1"/>
</dbReference>
<dbReference type="AlphaFoldDB" id="A0A8B9YME6"/>
<accession>A0A8B9YME6</accession>
<dbReference type="GO" id="GO:0016020">
    <property type="term" value="C:membrane"/>
    <property type="evidence" value="ECO:0007669"/>
    <property type="project" value="InterPro"/>
</dbReference>
<reference evidence="2" key="3">
    <citation type="submission" date="2025-09" db="UniProtKB">
        <authorList>
            <consortium name="Ensembl"/>
        </authorList>
    </citation>
    <scope>IDENTIFICATION</scope>
</reference>
<reference evidence="2" key="2">
    <citation type="submission" date="2025-08" db="UniProtKB">
        <authorList>
            <consortium name="Ensembl"/>
        </authorList>
    </citation>
    <scope>IDENTIFICATION</scope>
</reference>
<protein>
    <recommendedName>
        <fullName evidence="1">Neurotransmitter-gated ion-channel ligand-binding domain-containing protein</fullName>
    </recommendedName>
</protein>
<evidence type="ECO:0000313" key="2">
    <source>
        <dbReference type="Ensembl" id="ENSBGRP00000037299.1"/>
    </source>
</evidence>
<keyword evidence="3" id="KW-1185">Reference proteome</keyword>
<organism evidence="2 3">
    <name type="scientific">Bos mutus grunniens</name>
    <name type="common">Wild yak</name>
    <name type="synonym">Bos grunniens</name>
    <dbReference type="NCBI Taxonomy" id="30521"/>
    <lineage>
        <taxon>Eukaryota</taxon>
        <taxon>Metazoa</taxon>
        <taxon>Chordata</taxon>
        <taxon>Craniata</taxon>
        <taxon>Vertebrata</taxon>
        <taxon>Euteleostomi</taxon>
        <taxon>Mammalia</taxon>
        <taxon>Eutheria</taxon>
        <taxon>Laurasiatheria</taxon>
        <taxon>Artiodactyla</taxon>
        <taxon>Ruminantia</taxon>
        <taxon>Pecora</taxon>
        <taxon>Bovidae</taxon>
        <taxon>Bovinae</taxon>
        <taxon>Bos</taxon>
    </lineage>
</organism>
<dbReference type="Ensembl" id="ENSBGRT00000043175.1">
    <property type="protein sequence ID" value="ENSBGRP00000037299.1"/>
    <property type="gene ID" value="ENSBGRG00000023380.1"/>
</dbReference>
<name>A0A8B9YME6_BOSMU</name>
<dbReference type="GeneTree" id="ENSGT00940000161201"/>
<proteinExistence type="predicted"/>
<dbReference type="InterPro" id="IPR006202">
    <property type="entry name" value="Neur_chan_lig-bd"/>
</dbReference>
<dbReference type="InterPro" id="IPR036734">
    <property type="entry name" value="Neur_chan_lig-bd_sf"/>
</dbReference>
<dbReference type="SUPFAM" id="SSF63712">
    <property type="entry name" value="Nicotinic receptor ligand binding domain-like"/>
    <property type="match status" value="1"/>
</dbReference>
<dbReference type="Pfam" id="PF02931">
    <property type="entry name" value="Neur_chan_LBD"/>
    <property type="match status" value="1"/>
</dbReference>
<evidence type="ECO:0000259" key="1">
    <source>
        <dbReference type="Pfam" id="PF02931"/>
    </source>
</evidence>